<feature type="transmembrane region" description="Helical" evidence="1">
    <location>
        <begin position="141"/>
        <end position="159"/>
    </location>
</feature>
<feature type="transmembrane region" description="Helical" evidence="1">
    <location>
        <begin position="192"/>
        <end position="225"/>
    </location>
</feature>
<dbReference type="PANTHER" id="PTHR23028">
    <property type="entry name" value="ACETYLTRANSFERASE"/>
    <property type="match status" value="1"/>
</dbReference>
<feature type="transmembrane region" description="Helical" evidence="1">
    <location>
        <begin position="308"/>
        <end position="329"/>
    </location>
</feature>
<feature type="transmembrane region" description="Helical" evidence="1">
    <location>
        <begin position="101"/>
        <end position="121"/>
    </location>
</feature>
<keyword evidence="3" id="KW-0808">Transferase</keyword>
<dbReference type="STRING" id="1111728.GCA_000427805_01957"/>
<dbReference type="EMBL" id="PDDX01000001">
    <property type="protein sequence ID" value="PHI29218.1"/>
    <property type="molecule type" value="Genomic_DNA"/>
</dbReference>
<dbReference type="Proteomes" id="UP000224974">
    <property type="component" value="Unassembled WGS sequence"/>
</dbReference>
<reference evidence="4 6" key="3">
    <citation type="submission" date="2019-03" db="EMBL/GenBank/DDBJ databases">
        <authorList>
            <consortium name="Pathogen Informatics"/>
        </authorList>
    </citation>
    <scope>NUCLEOTIDE SEQUENCE [LARGE SCALE GENOMIC DNA]</scope>
    <source>
        <strain evidence="4 6">NCTC12282</strain>
    </source>
</reference>
<evidence type="ECO:0000313" key="6">
    <source>
        <dbReference type="Proteomes" id="UP000373449"/>
    </source>
</evidence>
<dbReference type="AlphaFoldDB" id="A0A2C6DG03"/>
<keyword evidence="3" id="KW-0012">Acyltransferase</keyword>
<gene>
    <name evidence="3" type="ORF">CRN84_07740</name>
    <name evidence="4" type="ORF">NCTC12282_02363</name>
</gene>
<dbReference type="InterPro" id="IPR002656">
    <property type="entry name" value="Acyl_transf_3_dom"/>
</dbReference>
<proteinExistence type="predicted"/>
<feature type="domain" description="Acyltransferase 3" evidence="2">
    <location>
        <begin position="20"/>
        <end position="350"/>
    </location>
</feature>
<dbReference type="OrthoDB" id="9767863at2"/>
<feature type="transmembrane region" description="Helical" evidence="1">
    <location>
        <begin position="269"/>
        <end position="287"/>
    </location>
</feature>
<protein>
    <submittedName>
        <fullName evidence="3 4">Acyltransferase</fullName>
    </submittedName>
</protein>
<feature type="transmembrane region" description="Helical" evidence="1">
    <location>
        <begin position="335"/>
        <end position="358"/>
    </location>
</feature>
<keyword evidence="1" id="KW-1133">Transmembrane helix</keyword>
<dbReference type="InterPro" id="IPR050879">
    <property type="entry name" value="Acyltransferase_3"/>
</dbReference>
<dbReference type="GO" id="GO:0016020">
    <property type="term" value="C:membrane"/>
    <property type="evidence" value="ECO:0007669"/>
    <property type="project" value="TreeGrafter"/>
</dbReference>
<feature type="transmembrane region" description="Helical" evidence="1">
    <location>
        <begin position="58"/>
        <end position="80"/>
    </location>
</feature>
<keyword evidence="1" id="KW-0472">Membrane</keyword>
<evidence type="ECO:0000313" key="5">
    <source>
        <dbReference type="Proteomes" id="UP000224974"/>
    </source>
</evidence>
<evidence type="ECO:0000256" key="1">
    <source>
        <dbReference type="SAM" id="Phobius"/>
    </source>
</evidence>
<accession>A0A2C6DG03</accession>
<evidence type="ECO:0000313" key="3">
    <source>
        <dbReference type="EMBL" id="PHI29218.1"/>
    </source>
</evidence>
<name>A0A2C6DG03_9GAMM</name>
<dbReference type="EMBL" id="CAADJA010000002">
    <property type="protein sequence ID" value="VFS47427.1"/>
    <property type="molecule type" value="Genomic_DNA"/>
</dbReference>
<evidence type="ECO:0000313" key="4">
    <source>
        <dbReference type="EMBL" id="VFS47427.1"/>
    </source>
</evidence>
<dbReference type="PANTHER" id="PTHR23028:SF53">
    <property type="entry name" value="ACYL_TRANSF_3 DOMAIN-CONTAINING PROTEIN"/>
    <property type="match status" value="1"/>
</dbReference>
<dbReference type="GO" id="GO:0000271">
    <property type="term" value="P:polysaccharide biosynthetic process"/>
    <property type="evidence" value="ECO:0007669"/>
    <property type="project" value="TreeGrafter"/>
</dbReference>
<feature type="transmembrane region" description="Helical" evidence="1">
    <location>
        <begin position="27"/>
        <end position="46"/>
    </location>
</feature>
<feature type="transmembrane region" description="Helical" evidence="1">
    <location>
        <begin position="237"/>
        <end position="257"/>
    </location>
</feature>
<dbReference type="GO" id="GO:0016747">
    <property type="term" value="F:acyltransferase activity, transferring groups other than amino-acyl groups"/>
    <property type="evidence" value="ECO:0007669"/>
    <property type="project" value="InterPro"/>
</dbReference>
<sequence>MSLISLFERFTPIEPEVSRQLDMLRGFSTAMVLFCHAYLLFLYPVWPAIMLPVYLFAHAWVMSLFVLSGFLICKSACYNIQQNHQFNLKRYAFSRINRIAPPFYFGCAVLLLIYLISPWFFASGSRELAVISDTMSQAKMVLDAKSFGGVLLFMNGFLTETPASNFSFWSLPFEVWFYVLFGLMLWPKNRIAMVAAVVLLIVLSLLNYAFWFYTLTWCGGAAAALLHSHQRRLKSTVLMAIVAIGCLMLLALAAAGWFLLPASVDKQKLLLTLFGTLCGIGFCLLFYKMSFQQWRIRLPGYRLARSSYSIYILHFPLLLFIYGIVQPYIYHSPLVLLASTLVIACLVMLIGLVAGRYIERLKVFS</sequence>
<dbReference type="Pfam" id="PF01757">
    <property type="entry name" value="Acyl_transf_3"/>
    <property type="match status" value="1"/>
</dbReference>
<keyword evidence="1" id="KW-0812">Transmembrane</keyword>
<reference evidence="3" key="1">
    <citation type="submission" date="2017-09" db="EMBL/GenBank/DDBJ databases">
        <title>FDA dAtabase for Regulatory Grade micrObial Sequences (FDA-ARGOS): Supporting development and validation of Infectious Disease Dx tests.</title>
        <authorList>
            <person name="Minogue T."/>
            <person name="Wolcott M."/>
            <person name="Wasieloski L."/>
            <person name="Aguilar W."/>
            <person name="Moore D."/>
            <person name="Tallon L.J."/>
            <person name="Sadzewicz L."/>
            <person name="Ott S."/>
            <person name="Zhao X."/>
            <person name="Nagaraj S."/>
            <person name="Vavikolanu K."/>
            <person name="Aluvathingal J."/>
            <person name="Nadendla S."/>
            <person name="Sichtig H."/>
        </authorList>
    </citation>
    <scope>NUCLEOTIDE SEQUENCE</scope>
    <source>
        <strain evidence="3">FDAARGOS_387</strain>
    </source>
</reference>
<dbReference type="Proteomes" id="UP000373449">
    <property type="component" value="Unassembled WGS sequence"/>
</dbReference>
<reference evidence="5" key="2">
    <citation type="submission" date="2017-09" db="EMBL/GenBank/DDBJ databases">
        <title>FDA dAtabase for Regulatory Grade micrObial Sequences (FDA-ARGOS): Supporting development and validation of Infectious Disease Dx tests.</title>
        <authorList>
            <person name="Minogue T."/>
            <person name="Wolcott M."/>
            <person name="Wasieloski L."/>
            <person name="Aguilar W."/>
            <person name="Moore D."/>
            <person name="Tallon L."/>
            <person name="Sadzewicz L."/>
            <person name="Ott S."/>
            <person name="Zhao X."/>
            <person name="Nagaraj S."/>
            <person name="Vavikolanu K."/>
            <person name="Aluvathingal J."/>
            <person name="Nadendla S."/>
            <person name="Sichtig H."/>
        </authorList>
    </citation>
    <scope>NUCLEOTIDE SEQUENCE [LARGE SCALE GENOMIC DNA]</scope>
    <source>
        <strain evidence="5">FDAARGOS_387</strain>
    </source>
</reference>
<organism evidence="3 5">
    <name type="scientific">Budvicia aquatica</name>
    <dbReference type="NCBI Taxonomy" id="82979"/>
    <lineage>
        <taxon>Bacteria</taxon>
        <taxon>Pseudomonadati</taxon>
        <taxon>Pseudomonadota</taxon>
        <taxon>Gammaproteobacteria</taxon>
        <taxon>Enterobacterales</taxon>
        <taxon>Budviciaceae</taxon>
        <taxon>Budvicia</taxon>
    </lineage>
</organism>
<keyword evidence="5" id="KW-1185">Reference proteome</keyword>
<dbReference type="RefSeq" id="WP_029094695.1">
    <property type="nucleotide sequence ID" value="NZ_CAADJA010000002.1"/>
</dbReference>
<evidence type="ECO:0000259" key="2">
    <source>
        <dbReference type="Pfam" id="PF01757"/>
    </source>
</evidence>
<feature type="transmembrane region" description="Helical" evidence="1">
    <location>
        <begin position="166"/>
        <end position="186"/>
    </location>
</feature>